<evidence type="ECO:0000313" key="2">
    <source>
        <dbReference type="EMBL" id="GGB44238.1"/>
    </source>
</evidence>
<evidence type="ECO:0008006" key="4">
    <source>
        <dbReference type="Google" id="ProtNLM"/>
    </source>
</evidence>
<gene>
    <name evidence="2" type="ORF">GCM10011607_00320</name>
</gene>
<dbReference type="EMBL" id="BMII01000001">
    <property type="protein sequence ID" value="GGB44238.1"/>
    <property type="molecule type" value="Genomic_DNA"/>
</dbReference>
<organism evidence="2 3">
    <name type="scientific">Shewanella inventionis</name>
    <dbReference type="NCBI Taxonomy" id="1738770"/>
    <lineage>
        <taxon>Bacteria</taxon>
        <taxon>Pseudomonadati</taxon>
        <taxon>Pseudomonadota</taxon>
        <taxon>Gammaproteobacteria</taxon>
        <taxon>Alteromonadales</taxon>
        <taxon>Shewanellaceae</taxon>
        <taxon>Shewanella</taxon>
    </lineage>
</organism>
<sequence length="283" mass="31110">MPLVKIILIAILVAVAVYLYKRTQTVAKQELEKKTPTTKPSNVKASATTPSDVEDPEASVATQAKADVEHLAKVASETKPEQDNPVEFDEGRFESAKDPEKIDSVSTLDDKSNAPLLEPETLNTENEANVLVEESTPHDTAQSHLLNLPATKGDWASDSFKQLVESANGANDPQSQHDALSGVINHCYKMRKQHDYCQYGAALKSAYLDLFRLVYQQQVANDSAQEIKAPAFMQLSTLLNDTNEFDQAIDVCQQALEYQLTDGTVTGFEGRINRIEKAKTKAG</sequence>
<feature type="region of interest" description="Disordered" evidence="1">
    <location>
        <begin position="76"/>
        <end position="116"/>
    </location>
</feature>
<feature type="region of interest" description="Disordered" evidence="1">
    <location>
        <begin position="30"/>
        <end position="61"/>
    </location>
</feature>
<keyword evidence="3" id="KW-1185">Reference proteome</keyword>
<reference evidence="3" key="1">
    <citation type="journal article" date="2019" name="Int. J. Syst. Evol. Microbiol.">
        <title>The Global Catalogue of Microorganisms (GCM) 10K type strain sequencing project: providing services to taxonomists for standard genome sequencing and annotation.</title>
        <authorList>
            <consortium name="The Broad Institute Genomics Platform"/>
            <consortium name="The Broad Institute Genome Sequencing Center for Infectious Disease"/>
            <person name="Wu L."/>
            <person name="Ma J."/>
        </authorList>
    </citation>
    <scope>NUCLEOTIDE SEQUENCE [LARGE SCALE GENOMIC DNA]</scope>
    <source>
        <strain evidence="3">CGMCC 1.15339</strain>
    </source>
</reference>
<comment type="caution">
    <text evidence="2">The sequence shown here is derived from an EMBL/GenBank/DDBJ whole genome shotgun (WGS) entry which is preliminary data.</text>
</comment>
<protein>
    <recommendedName>
        <fullName evidence="4">Tetratricopeptide repeat protein</fullName>
    </recommendedName>
</protein>
<proteinExistence type="predicted"/>
<feature type="compositionally biased region" description="Basic and acidic residues" evidence="1">
    <location>
        <begin position="89"/>
        <end position="112"/>
    </location>
</feature>
<evidence type="ECO:0000256" key="1">
    <source>
        <dbReference type="SAM" id="MobiDB-lite"/>
    </source>
</evidence>
<accession>A0ABQ1IJZ5</accession>
<name>A0ABQ1IJZ5_9GAMM</name>
<feature type="compositionally biased region" description="Polar residues" evidence="1">
    <location>
        <begin position="37"/>
        <end position="51"/>
    </location>
</feature>
<dbReference type="Proteomes" id="UP000617555">
    <property type="component" value="Unassembled WGS sequence"/>
</dbReference>
<dbReference type="RefSeq" id="WP_188735665.1">
    <property type="nucleotide sequence ID" value="NZ_BMII01000001.1"/>
</dbReference>
<evidence type="ECO:0000313" key="3">
    <source>
        <dbReference type="Proteomes" id="UP000617555"/>
    </source>
</evidence>